<feature type="transmembrane region" description="Helical" evidence="1">
    <location>
        <begin position="99"/>
        <end position="127"/>
    </location>
</feature>
<gene>
    <name evidence="2" type="ORF">A2933_00605</name>
</gene>
<reference evidence="2 3" key="1">
    <citation type="journal article" date="2016" name="Nat. Commun.">
        <title>Thousands of microbial genomes shed light on interconnected biogeochemical processes in an aquifer system.</title>
        <authorList>
            <person name="Anantharaman K."/>
            <person name="Brown C.T."/>
            <person name="Hug L.A."/>
            <person name="Sharon I."/>
            <person name="Castelle C.J."/>
            <person name="Probst A.J."/>
            <person name="Thomas B.C."/>
            <person name="Singh A."/>
            <person name="Wilkins M.J."/>
            <person name="Karaoz U."/>
            <person name="Brodie E.L."/>
            <person name="Williams K.H."/>
            <person name="Hubbard S.S."/>
            <person name="Banfield J.F."/>
        </authorList>
    </citation>
    <scope>NUCLEOTIDE SEQUENCE [LARGE SCALE GENOMIC DNA]</scope>
</reference>
<keyword evidence="1" id="KW-1133">Transmembrane helix</keyword>
<dbReference type="Proteomes" id="UP000179381">
    <property type="component" value="Unassembled WGS sequence"/>
</dbReference>
<evidence type="ECO:0000313" key="2">
    <source>
        <dbReference type="EMBL" id="OGI92706.1"/>
    </source>
</evidence>
<evidence type="ECO:0008006" key="4">
    <source>
        <dbReference type="Google" id="ProtNLM"/>
    </source>
</evidence>
<feature type="transmembrane region" description="Helical" evidence="1">
    <location>
        <begin position="22"/>
        <end position="41"/>
    </location>
</feature>
<accession>A0A1F6XF20</accession>
<evidence type="ECO:0000313" key="3">
    <source>
        <dbReference type="Proteomes" id="UP000179381"/>
    </source>
</evidence>
<proteinExistence type="predicted"/>
<protein>
    <recommendedName>
        <fullName evidence="4">Steroid 5-alpha reductase C-terminal domain-containing protein</fullName>
    </recommendedName>
</protein>
<organism evidence="2 3">
    <name type="scientific">Candidatus Nomurabacteria bacterium RIFCSPLOWO2_01_FULL_46_18</name>
    <dbReference type="NCBI Taxonomy" id="1801783"/>
    <lineage>
        <taxon>Bacteria</taxon>
        <taxon>Candidatus Nomuraibacteriota</taxon>
    </lineage>
</organism>
<evidence type="ECO:0000256" key="1">
    <source>
        <dbReference type="SAM" id="Phobius"/>
    </source>
</evidence>
<sequence>MVGEVKTLDLTNKIHSILAHSYFSYFIFLIAGVVLDVLFPLRILKDTVVISLGFVLLILASALIFWAQRTTRNLHARESPTKEDFCRGPYCYTRTPTHWGLFLLTLGFGIVANAFFVVVSTILSFLLSKTVFLKKYEETLEEKYGDSYRQYEREVRF</sequence>
<keyword evidence="1" id="KW-0812">Transmembrane</keyword>
<dbReference type="AlphaFoldDB" id="A0A1F6XF20"/>
<dbReference type="Gene3D" id="1.20.120.1630">
    <property type="match status" value="1"/>
</dbReference>
<name>A0A1F6XF20_9BACT</name>
<feature type="transmembrane region" description="Helical" evidence="1">
    <location>
        <begin position="48"/>
        <end position="67"/>
    </location>
</feature>
<keyword evidence="1" id="KW-0472">Membrane</keyword>
<comment type="caution">
    <text evidence="2">The sequence shown here is derived from an EMBL/GenBank/DDBJ whole genome shotgun (WGS) entry which is preliminary data.</text>
</comment>
<dbReference type="EMBL" id="MFVH01000001">
    <property type="protein sequence ID" value="OGI92706.1"/>
    <property type="molecule type" value="Genomic_DNA"/>
</dbReference>